<feature type="transmembrane region" description="Helical" evidence="6">
    <location>
        <begin position="209"/>
        <end position="226"/>
    </location>
</feature>
<evidence type="ECO:0000256" key="3">
    <source>
        <dbReference type="ARBA" id="ARBA00022692"/>
    </source>
</evidence>
<evidence type="ECO:0000313" key="7">
    <source>
        <dbReference type="EMBL" id="TXN38065.1"/>
    </source>
</evidence>
<feature type="transmembrane region" description="Helical" evidence="6">
    <location>
        <begin position="262"/>
        <end position="280"/>
    </location>
</feature>
<proteinExistence type="predicted"/>
<dbReference type="GO" id="GO:0016020">
    <property type="term" value="C:membrane"/>
    <property type="evidence" value="ECO:0007669"/>
    <property type="project" value="UniProtKB-SubCell"/>
</dbReference>
<comment type="caution">
    <text evidence="7">The sequence shown here is derived from an EMBL/GenBank/DDBJ whole genome shotgun (WGS) entry which is preliminary data.</text>
</comment>
<dbReference type="EMBL" id="VRUR01000001">
    <property type="protein sequence ID" value="TXN38065.1"/>
    <property type="molecule type" value="Genomic_DNA"/>
</dbReference>
<dbReference type="Proteomes" id="UP000321456">
    <property type="component" value="Unassembled WGS sequence"/>
</dbReference>
<name>A0A5C8V805_9FLAO</name>
<evidence type="ECO:0000313" key="8">
    <source>
        <dbReference type="Proteomes" id="UP000321456"/>
    </source>
</evidence>
<comment type="subcellular location">
    <subcellularLocation>
        <location evidence="1">Membrane</location>
        <topology evidence="1">Multi-pass membrane protein</topology>
    </subcellularLocation>
</comment>
<keyword evidence="5 6" id="KW-0472">Membrane</keyword>
<gene>
    <name evidence="7" type="ORF">FVB32_07160</name>
</gene>
<sequence>MKRFLLDLKISRPGLWFPTIWIYLVPFSNQIDFWKTLPFWLGLLFVTFPLNYLVYGLNDYNDVQADIINRRKGNYLFGAKASQEELNGLIGRIAVVIMPFMVIFSFLSGIKMLLLLVAMIGVNIIYNFRPFRIKERPPFEILIQAGYVLTVFFAIELNNLESIPWQTIIYLSLFAFQAHIAGEIMDIEPDLKAGKRTTATLLKHKKSKLLMLGLLLLESFLLWFWFQDLVLAIFLLVFSIWLLLDVFFFFKDRPYTLPQMKLFGYAINISAALSMIWVLYSGKLLVV</sequence>
<keyword evidence="3 6" id="KW-0812">Transmembrane</keyword>
<accession>A0A5C8V805</accession>
<keyword evidence="2" id="KW-1003">Cell membrane</keyword>
<reference evidence="7 8" key="1">
    <citation type="submission" date="2019-08" db="EMBL/GenBank/DDBJ databases">
        <title>Professor.</title>
        <authorList>
            <person name="Park J.S."/>
        </authorList>
    </citation>
    <scope>NUCLEOTIDE SEQUENCE [LARGE SCALE GENOMIC DNA]</scope>
    <source>
        <strain evidence="7 8">176CP5-101</strain>
    </source>
</reference>
<keyword evidence="4 6" id="KW-1133">Transmembrane helix</keyword>
<evidence type="ECO:0000256" key="2">
    <source>
        <dbReference type="ARBA" id="ARBA00022475"/>
    </source>
</evidence>
<dbReference type="Gene3D" id="1.10.357.140">
    <property type="entry name" value="UbiA prenyltransferase"/>
    <property type="match status" value="1"/>
</dbReference>
<dbReference type="InterPro" id="IPR000537">
    <property type="entry name" value="UbiA_prenyltransferase"/>
</dbReference>
<organism evidence="7 8">
    <name type="scientific">Flagellimonas hymeniacidonis</name>
    <dbReference type="NCBI Taxonomy" id="2603628"/>
    <lineage>
        <taxon>Bacteria</taxon>
        <taxon>Pseudomonadati</taxon>
        <taxon>Bacteroidota</taxon>
        <taxon>Flavobacteriia</taxon>
        <taxon>Flavobacteriales</taxon>
        <taxon>Flavobacteriaceae</taxon>
        <taxon>Flagellimonas</taxon>
    </lineage>
</organism>
<feature type="transmembrane region" description="Helical" evidence="6">
    <location>
        <begin position="232"/>
        <end position="250"/>
    </location>
</feature>
<evidence type="ECO:0008006" key="9">
    <source>
        <dbReference type="Google" id="ProtNLM"/>
    </source>
</evidence>
<feature type="transmembrane region" description="Helical" evidence="6">
    <location>
        <begin position="37"/>
        <end position="55"/>
    </location>
</feature>
<evidence type="ECO:0000256" key="6">
    <source>
        <dbReference type="SAM" id="Phobius"/>
    </source>
</evidence>
<dbReference type="InterPro" id="IPR044878">
    <property type="entry name" value="UbiA_sf"/>
</dbReference>
<dbReference type="GO" id="GO:0016765">
    <property type="term" value="F:transferase activity, transferring alkyl or aryl (other than methyl) groups"/>
    <property type="evidence" value="ECO:0007669"/>
    <property type="project" value="InterPro"/>
</dbReference>
<dbReference type="AlphaFoldDB" id="A0A5C8V805"/>
<feature type="transmembrane region" description="Helical" evidence="6">
    <location>
        <begin position="138"/>
        <end position="155"/>
    </location>
</feature>
<evidence type="ECO:0000256" key="1">
    <source>
        <dbReference type="ARBA" id="ARBA00004141"/>
    </source>
</evidence>
<feature type="transmembrane region" description="Helical" evidence="6">
    <location>
        <begin position="93"/>
        <end position="126"/>
    </location>
</feature>
<dbReference type="RefSeq" id="WP_147742602.1">
    <property type="nucleotide sequence ID" value="NZ_VRUR01000001.1"/>
</dbReference>
<dbReference type="Pfam" id="PF01040">
    <property type="entry name" value="UbiA"/>
    <property type="match status" value="1"/>
</dbReference>
<keyword evidence="8" id="KW-1185">Reference proteome</keyword>
<protein>
    <recommendedName>
        <fullName evidence="9">Prenyltransferase</fullName>
    </recommendedName>
</protein>
<evidence type="ECO:0000256" key="4">
    <source>
        <dbReference type="ARBA" id="ARBA00022989"/>
    </source>
</evidence>
<evidence type="ECO:0000256" key="5">
    <source>
        <dbReference type="ARBA" id="ARBA00023136"/>
    </source>
</evidence>